<dbReference type="Proteomes" id="UP000187203">
    <property type="component" value="Unassembled WGS sequence"/>
</dbReference>
<sequence>MATKRPIVHHLEISAGVWREFAGYSRRILHFSFQVF</sequence>
<protein>
    <submittedName>
        <fullName evidence="1">Uncharacterized protein</fullName>
    </submittedName>
</protein>
<dbReference type="AlphaFoldDB" id="A0A1R3HRL7"/>
<comment type="caution">
    <text evidence="1">The sequence shown here is derived from an EMBL/GenBank/DDBJ whole genome shotgun (WGS) entry which is preliminary data.</text>
</comment>
<proteinExistence type="predicted"/>
<dbReference type="EMBL" id="AWUE01019572">
    <property type="protein sequence ID" value="OMO72811.1"/>
    <property type="molecule type" value="Genomic_DNA"/>
</dbReference>
<evidence type="ECO:0000313" key="2">
    <source>
        <dbReference type="Proteomes" id="UP000187203"/>
    </source>
</evidence>
<keyword evidence="2" id="KW-1185">Reference proteome</keyword>
<accession>A0A1R3HRL7</accession>
<gene>
    <name evidence="1" type="ORF">COLO4_27453</name>
</gene>
<name>A0A1R3HRL7_9ROSI</name>
<evidence type="ECO:0000313" key="1">
    <source>
        <dbReference type="EMBL" id="OMO72811.1"/>
    </source>
</evidence>
<reference evidence="2" key="1">
    <citation type="submission" date="2013-09" db="EMBL/GenBank/DDBJ databases">
        <title>Corchorus olitorius genome sequencing.</title>
        <authorList>
            <person name="Alam M."/>
            <person name="Haque M.S."/>
            <person name="Islam M.S."/>
            <person name="Emdad E.M."/>
            <person name="Islam M.M."/>
            <person name="Ahmed B."/>
            <person name="Halim A."/>
            <person name="Hossen Q.M.M."/>
            <person name="Hossain M.Z."/>
            <person name="Ahmed R."/>
            <person name="Khan M.M."/>
            <person name="Islam R."/>
            <person name="Rashid M.M."/>
            <person name="Khan S.A."/>
            <person name="Rahman M.S."/>
            <person name="Alam M."/>
            <person name="Yahiya A.S."/>
            <person name="Khan M.S."/>
            <person name="Azam M.S."/>
            <person name="Haque T."/>
            <person name="Lashkar M.Z.H."/>
            <person name="Akhand A.I."/>
            <person name="Morshed G."/>
            <person name="Roy S."/>
            <person name="Uddin K.S."/>
            <person name="Rabeya T."/>
            <person name="Hossain A.S."/>
            <person name="Chowdhury A."/>
            <person name="Snigdha A.R."/>
            <person name="Mortoza M.S."/>
            <person name="Matin S.A."/>
            <person name="Hoque S.M.E."/>
            <person name="Islam M.K."/>
            <person name="Roy D.K."/>
            <person name="Haider R."/>
            <person name="Moosa M.M."/>
            <person name="Elias S.M."/>
            <person name="Hasan A.M."/>
            <person name="Jahan S."/>
            <person name="Shafiuddin M."/>
            <person name="Mahmood N."/>
            <person name="Shommy N.S."/>
        </authorList>
    </citation>
    <scope>NUCLEOTIDE SEQUENCE [LARGE SCALE GENOMIC DNA]</scope>
    <source>
        <strain evidence="2">cv. O-4</strain>
    </source>
</reference>
<organism evidence="1 2">
    <name type="scientific">Corchorus olitorius</name>
    <dbReference type="NCBI Taxonomy" id="93759"/>
    <lineage>
        <taxon>Eukaryota</taxon>
        <taxon>Viridiplantae</taxon>
        <taxon>Streptophyta</taxon>
        <taxon>Embryophyta</taxon>
        <taxon>Tracheophyta</taxon>
        <taxon>Spermatophyta</taxon>
        <taxon>Magnoliopsida</taxon>
        <taxon>eudicotyledons</taxon>
        <taxon>Gunneridae</taxon>
        <taxon>Pentapetalae</taxon>
        <taxon>rosids</taxon>
        <taxon>malvids</taxon>
        <taxon>Malvales</taxon>
        <taxon>Malvaceae</taxon>
        <taxon>Grewioideae</taxon>
        <taxon>Apeibeae</taxon>
        <taxon>Corchorus</taxon>
    </lineage>
</organism>